<feature type="transmembrane region" description="Helical" evidence="1">
    <location>
        <begin position="219"/>
        <end position="239"/>
    </location>
</feature>
<dbReference type="Proteomes" id="UP000000343">
    <property type="component" value="Chromosome"/>
</dbReference>
<keyword evidence="1" id="KW-1133">Transmembrane helix</keyword>
<feature type="transmembrane region" description="Helical" evidence="1">
    <location>
        <begin position="190"/>
        <end position="207"/>
    </location>
</feature>
<dbReference type="Pfam" id="PF05675">
    <property type="entry name" value="DUF817"/>
    <property type="match status" value="1"/>
</dbReference>
<keyword evidence="1" id="KW-0812">Transmembrane</keyword>
<reference evidence="3" key="1">
    <citation type="submission" date="2011-01" db="EMBL/GenBank/DDBJ databases">
        <title>Complete sequence of chromosome of Acidobacterium sp. MP5ACTX9.</title>
        <authorList>
            <consortium name="US DOE Joint Genome Institute"/>
            <person name="Lucas S."/>
            <person name="Copeland A."/>
            <person name="Lapidus A."/>
            <person name="Cheng J.-F."/>
            <person name="Goodwin L."/>
            <person name="Pitluck S."/>
            <person name="Teshima H."/>
            <person name="Detter J.C."/>
            <person name="Han C."/>
            <person name="Tapia R."/>
            <person name="Land M."/>
            <person name="Hauser L."/>
            <person name="Kyrpides N."/>
            <person name="Ivanova N."/>
            <person name="Ovchinnikova G."/>
            <person name="Pagani I."/>
            <person name="Rawat S.R."/>
            <person name="Mannisto M."/>
            <person name="Haggblom M.M."/>
            <person name="Woyke T."/>
        </authorList>
    </citation>
    <scope>NUCLEOTIDE SEQUENCE [LARGE SCALE GENOMIC DNA]</scope>
    <source>
        <strain evidence="3">MP5ACTX9</strain>
    </source>
</reference>
<dbReference type="InterPro" id="IPR008535">
    <property type="entry name" value="DUF817"/>
</dbReference>
<proteinExistence type="predicted"/>
<dbReference type="PaxDb" id="1198114-AciX9_3401"/>
<name>E8X3A6_GRATM</name>
<feature type="transmembrane region" description="Helical" evidence="1">
    <location>
        <begin position="134"/>
        <end position="155"/>
    </location>
</feature>
<dbReference type="STRING" id="1198114.AciX9_3401"/>
<dbReference type="EMBL" id="CP002480">
    <property type="protein sequence ID" value="ADW70407.1"/>
    <property type="molecule type" value="Genomic_DNA"/>
</dbReference>
<dbReference type="HOGENOM" id="CLU_070515_1_0_0"/>
<organism evidence="3">
    <name type="scientific">Granulicella tundricola (strain ATCC BAA-1859 / DSM 23138 / MP5ACTX9)</name>
    <dbReference type="NCBI Taxonomy" id="1198114"/>
    <lineage>
        <taxon>Bacteria</taxon>
        <taxon>Pseudomonadati</taxon>
        <taxon>Acidobacteriota</taxon>
        <taxon>Terriglobia</taxon>
        <taxon>Terriglobales</taxon>
        <taxon>Acidobacteriaceae</taxon>
        <taxon>Granulicella</taxon>
    </lineage>
</organism>
<accession>E8X3A6</accession>
<evidence type="ECO:0008006" key="4">
    <source>
        <dbReference type="Google" id="ProtNLM"/>
    </source>
</evidence>
<feature type="transmembrane region" description="Helical" evidence="1">
    <location>
        <begin position="31"/>
        <end position="57"/>
    </location>
</feature>
<sequence length="290" mass="33740">MPGPSNSQLTRFHAFRLRLERHKPSSRFTAFLWEFGLFVFKQAWSCLFGGLLLALVLGTRLFWPHHAWLARYDFLFLAALLIQVLLLAFRMETLREAKVILMFHVIGTLMELFKTHVGSWTYPEANLFRLGHVPLFSGFMYASVGSYLARVWRALDFRFSHYPDRRLTYGLALLIYANFFTHHYLPDLRWLLFAAVACLYGRTWVYYKPYRAYRRMPLLLGFALVALFIWIAENAGTFGNIWVYPDQHSAWHIVHFTKFGAWFLLMIISFILVSLAHIPQAEGGVSTGAA</sequence>
<keyword evidence="3" id="KW-1185">Reference proteome</keyword>
<gene>
    <name evidence="2" type="ordered locus">AciX9_3401</name>
</gene>
<protein>
    <recommendedName>
        <fullName evidence="4">DUF817 domain-containing protein</fullName>
    </recommendedName>
</protein>
<feature type="transmembrane region" description="Helical" evidence="1">
    <location>
        <begin position="167"/>
        <end position="184"/>
    </location>
</feature>
<dbReference type="AlphaFoldDB" id="E8X3A6"/>
<feature type="transmembrane region" description="Helical" evidence="1">
    <location>
        <begin position="101"/>
        <end position="122"/>
    </location>
</feature>
<feature type="transmembrane region" description="Helical" evidence="1">
    <location>
        <begin position="259"/>
        <end position="278"/>
    </location>
</feature>
<dbReference type="PIRSF" id="PIRSF009141">
    <property type="entry name" value="UCP009141"/>
    <property type="match status" value="1"/>
</dbReference>
<evidence type="ECO:0000256" key="1">
    <source>
        <dbReference type="SAM" id="Phobius"/>
    </source>
</evidence>
<dbReference type="eggNOG" id="COG3739">
    <property type="taxonomic scope" value="Bacteria"/>
</dbReference>
<dbReference type="KEGG" id="acm:AciX9_3401"/>
<evidence type="ECO:0000313" key="2">
    <source>
        <dbReference type="EMBL" id="ADW70407.1"/>
    </source>
</evidence>
<dbReference type="RefSeq" id="WP_013581719.1">
    <property type="nucleotide sequence ID" value="NC_015064.1"/>
</dbReference>
<feature type="transmembrane region" description="Helical" evidence="1">
    <location>
        <begin position="69"/>
        <end position="89"/>
    </location>
</feature>
<evidence type="ECO:0000313" key="3">
    <source>
        <dbReference type="Proteomes" id="UP000000343"/>
    </source>
</evidence>
<dbReference type="OrthoDB" id="1550598at2"/>
<keyword evidence="1" id="KW-0472">Membrane</keyword>